<accession>A0A511MWX5</accession>
<evidence type="ECO:0008006" key="3">
    <source>
        <dbReference type="Google" id="ProtNLM"/>
    </source>
</evidence>
<organism evidence="1 2">
    <name type="scientific">Deinococcus cellulosilyticus (strain DSM 18568 / NBRC 106333 / KACC 11606 / 5516J-15)</name>
    <dbReference type="NCBI Taxonomy" id="1223518"/>
    <lineage>
        <taxon>Bacteria</taxon>
        <taxon>Thermotogati</taxon>
        <taxon>Deinococcota</taxon>
        <taxon>Deinococci</taxon>
        <taxon>Deinococcales</taxon>
        <taxon>Deinococcaceae</taxon>
        <taxon>Deinococcus</taxon>
    </lineage>
</organism>
<dbReference type="OrthoDB" id="9832447at2"/>
<reference evidence="1 2" key="1">
    <citation type="submission" date="2019-07" db="EMBL/GenBank/DDBJ databases">
        <title>Whole genome shotgun sequence of Deinococcus cellulosilyticus NBRC 106333.</title>
        <authorList>
            <person name="Hosoyama A."/>
            <person name="Uohara A."/>
            <person name="Ohji S."/>
            <person name="Ichikawa N."/>
        </authorList>
    </citation>
    <scope>NUCLEOTIDE SEQUENCE [LARGE SCALE GENOMIC DNA]</scope>
    <source>
        <strain evidence="1 2">NBRC 106333</strain>
    </source>
</reference>
<dbReference type="EMBL" id="BJXB01000002">
    <property type="protein sequence ID" value="GEM45069.1"/>
    <property type="molecule type" value="Genomic_DNA"/>
</dbReference>
<gene>
    <name evidence="1" type="ORF">DC3_07040</name>
</gene>
<comment type="caution">
    <text evidence="1">The sequence shown here is derived from an EMBL/GenBank/DDBJ whole genome shotgun (WGS) entry which is preliminary data.</text>
</comment>
<keyword evidence="2" id="KW-1185">Reference proteome</keyword>
<dbReference type="AlphaFoldDB" id="A0A511MWX5"/>
<evidence type="ECO:0000313" key="1">
    <source>
        <dbReference type="EMBL" id="GEM45069.1"/>
    </source>
</evidence>
<dbReference type="RefSeq" id="WP_146882356.1">
    <property type="nucleotide sequence ID" value="NZ_BJXB01000002.1"/>
</dbReference>
<evidence type="ECO:0000313" key="2">
    <source>
        <dbReference type="Proteomes" id="UP000321306"/>
    </source>
</evidence>
<protein>
    <recommendedName>
        <fullName evidence="3">NERD domain-containing protein</fullName>
    </recommendedName>
</protein>
<sequence length="187" mass="21281">MTIARVPSTYITSAPQTPFLRSVRFEENLYTLSDDWFIREDITVGRYTLDYVLVSSFGVFSLLPQKRSGVVHQQGDQIFVNNDRQAQAIQNAWHATQALEQVLGTRVHPVLVYRELASRTQEPSGVVGRRGYTAEAAESPEQTHWKAQGTLITSWEHLPEALGTFPHRVLGGLDVAHFCKQLRRYRQ</sequence>
<name>A0A511MWX5_DEIC1</name>
<proteinExistence type="predicted"/>
<dbReference type="Proteomes" id="UP000321306">
    <property type="component" value="Unassembled WGS sequence"/>
</dbReference>